<evidence type="ECO:0000256" key="6">
    <source>
        <dbReference type="ARBA" id="ARBA00022490"/>
    </source>
</evidence>
<reference evidence="12" key="1">
    <citation type="submission" date="2021-11" db="EMBL/GenBank/DDBJ databases">
        <authorList>
            <person name="Rodrigo-Torres L."/>
            <person name="Arahal R. D."/>
            <person name="Lucena T."/>
        </authorList>
    </citation>
    <scope>NUCLEOTIDE SEQUENCE</scope>
    <source>
        <strain evidence="12">CECT 7929</strain>
    </source>
</reference>
<proteinExistence type="inferred from homology"/>
<name>A0ABM8ZUW0_9VIBR</name>
<dbReference type="EMBL" id="CAKLDI010000001">
    <property type="protein sequence ID" value="CAH0534111.1"/>
    <property type="molecule type" value="Genomic_DNA"/>
</dbReference>
<keyword evidence="5" id="KW-0813">Transport</keyword>
<feature type="domain" description="Flagellar assembly protein FliH/Type III secretion system HrpE" evidence="11">
    <location>
        <begin position="122"/>
        <end position="247"/>
    </location>
</feature>
<evidence type="ECO:0000256" key="10">
    <source>
        <dbReference type="SAM" id="MobiDB-lite"/>
    </source>
</evidence>
<organism evidence="12 13">
    <name type="scientific">Vibrio stylophorae</name>
    <dbReference type="NCBI Taxonomy" id="659351"/>
    <lineage>
        <taxon>Bacteria</taxon>
        <taxon>Pseudomonadati</taxon>
        <taxon>Pseudomonadota</taxon>
        <taxon>Gammaproteobacteria</taxon>
        <taxon>Vibrionales</taxon>
        <taxon>Vibrionaceae</taxon>
        <taxon>Vibrio</taxon>
    </lineage>
</organism>
<sequence>MNPRRGYLRVSEQLSDELERWQLPNYEQSEHGPRETAFNYDPQWQDFDEPLDEPAPAPLTAEDLESIRQSAYEEGFQEGITQGHAQGFEQGQQEGHAQGLEQGQSEGHAQGLAAAQGEIETHLAALSSVMEQMAMPLAAFDHDAEACVVSVAMSLAKELFRVELSTNPQILHQTVKEAIASLPMQKQQITIALSEADLALMQQTYDAKTLAQKQWQLSLDPSLNRGDVLVQAGDSTVDYNMDQRIADLMQRFIGANQLQGRPTPSVQTSPAASSIDQPMPAQDAPMSDVDSVNEQPDESL</sequence>
<feature type="compositionally biased region" description="Polar residues" evidence="10">
    <location>
        <begin position="91"/>
        <end position="107"/>
    </location>
</feature>
<dbReference type="PANTHER" id="PTHR34982">
    <property type="entry name" value="YOP PROTEINS TRANSLOCATION PROTEIN L"/>
    <property type="match status" value="1"/>
</dbReference>
<dbReference type="InterPro" id="IPR000563">
    <property type="entry name" value="Flag_FliH"/>
</dbReference>
<keyword evidence="9" id="KW-1006">Bacterial flagellum protein export</keyword>
<comment type="function">
    <text evidence="1">Needed for flagellar regrowth and assembly.</text>
</comment>
<comment type="caution">
    <text evidence="12">The sequence shown here is derived from an EMBL/GenBank/DDBJ whole genome shotgun (WGS) entry which is preliminary data.</text>
</comment>
<evidence type="ECO:0000256" key="1">
    <source>
        <dbReference type="ARBA" id="ARBA00003041"/>
    </source>
</evidence>
<keyword evidence="6" id="KW-0963">Cytoplasm</keyword>
<feature type="compositionally biased region" description="Polar residues" evidence="10">
    <location>
        <begin position="259"/>
        <end position="276"/>
    </location>
</feature>
<evidence type="ECO:0000256" key="7">
    <source>
        <dbReference type="ARBA" id="ARBA00022795"/>
    </source>
</evidence>
<dbReference type="InterPro" id="IPR018035">
    <property type="entry name" value="Flagellar_FliH/T3SS_HrpE"/>
</dbReference>
<evidence type="ECO:0000259" key="11">
    <source>
        <dbReference type="Pfam" id="PF02108"/>
    </source>
</evidence>
<feature type="region of interest" description="Disordered" evidence="10">
    <location>
        <begin position="259"/>
        <end position="300"/>
    </location>
</feature>
<feature type="region of interest" description="Disordered" evidence="10">
    <location>
        <begin position="22"/>
        <end position="57"/>
    </location>
</feature>
<evidence type="ECO:0000256" key="5">
    <source>
        <dbReference type="ARBA" id="ARBA00022448"/>
    </source>
</evidence>
<keyword evidence="13" id="KW-1185">Reference proteome</keyword>
<evidence type="ECO:0000256" key="2">
    <source>
        <dbReference type="ARBA" id="ARBA00004496"/>
    </source>
</evidence>
<evidence type="ECO:0000256" key="9">
    <source>
        <dbReference type="ARBA" id="ARBA00023225"/>
    </source>
</evidence>
<dbReference type="PANTHER" id="PTHR34982:SF1">
    <property type="entry name" value="FLAGELLAR ASSEMBLY PROTEIN FLIH"/>
    <property type="match status" value="1"/>
</dbReference>
<dbReference type="Pfam" id="PF02108">
    <property type="entry name" value="FliH"/>
    <property type="match status" value="1"/>
</dbReference>
<dbReference type="InterPro" id="IPR051472">
    <property type="entry name" value="T3SS_Stator/FliH"/>
</dbReference>
<evidence type="ECO:0000313" key="13">
    <source>
        <dbReference type="Proteomes" id="UP000838672"/>
    </source>
</evidence>
<keyword evidence="7" id="KW-1005">Bacterial flagellum biogenesis</keyword>
<keyword evidence="8" id="KW-0653">Protein transport</keyword>
<evidence type="ECO:0000256" key="4">
    <source>
        <dbReference type="ARBA" id="ARBA00016507"/>
    </source>
</evidence>
<comment type="subcellular location">
    <subcellularLocation>
        <location evidence="2">Cytoplasm</location>
    </subcellularLocation>
</comment>
<feature type="region of interest" description="Disordered" evidence="10">
    <location>
        <begin position="91"/>
        <end position="113"/>
    </location>
</feature>
<evidence type="ECO:0000256" key="3">
    <source>
        <dbReference type="ARBA" id="ARBA00006602"/>
    </source>
</evidence>
<accession>A0ABM8ZUW0</accession>
<comment type="similarity">
    <text evidence="3">Belongs to the FliH family.</text>
</comment>
<evidence type="ECO:0000256" key="8">
    <source>
        <dbReference type="ARBA" id="ARBA00022927"/>
    </source>
</evidence>
<protein>
    <recommendedName>
        <fullName evidence="4">Flagellar assembly protein FliH</fullName>
    </recommendedName>
</protein>
<dbReference type="Proteomes" id="UP000838672">
    <property type="component" value="Unassembled WGS sequence"/>
</dbReference>
<dbReference type="RefSeq" id="WP_237466512.1">
    <property type="nucleotide sequence ID" value="NZ_CAKLDI010000001.1"/>
</dbReference>
<gene>
    <name evidence="12" type="ORF">VST7929_02012</name>
</gene>
<evidence type="ECO:0000313" key="12">
    <source>
        <dbReference type="EMBL" id="CAH0534111.1"/>
    </source>
</evidence>
<dbReference type="PRINTS" id="PR01003">
    <property type="entry name" value="FLGFLIH"/>
</dbReference>